<dbReference type="PROSITE" id="PS50949">
    <property type="entry name" value="HTH_GNTR"/>
    <property type="match status" value="1"/>
</dbReference>
<dbReference type="Pfam" id="PF00392">
    <property type="entry name" value="GntR"/>
    <property type="match status" value="1"/>
</dbReference>
<dbReference type="Pfam" id="PF07729">
    <property type="entry name" value="FCD"/>
    <property type="match status" value="1"/>
</dbReference>
<dbReference type="InterPro" id="IPR036388">
    <property type="entry name" value="WH-like_DNA-bd_sf"/>
</dbReference>
<protein>
    <submittedName>
        <fullName evidence="5">GntR family transcriptional regulator</fullName>
    </submittedName>
</protein>
<organism evidence="5 6">
    <name type="scientific">Dongia sedimenti</name>
    <dbReference type="NCBI Taxonomy" id="3064282"/>
    <lineage>
        <taxon>Bacteria</taxon>
        <taxon>Pseudomonadati</taxon>
        <taxon>Pseudomonadota</taxon>
        <taxon>Alphaproteobacteria</taxon>
        <taxon>Rhodospirillales</taxon>
        <taxon>Dongiaceae</taxon>
        <taxon>Dongia</taxon>
    </lineage>
</organism>
<keyword evidence="6" id="KW-1185">Reference proteome</keyword>
<dbReference type="Gene3D" id="1.10.10.10">
    <property type="entry name" value="Winged helix-like DNA-binding domain superfamily/Winged helix DNA-binding domain"/>
    <property type="match status" value="1"/>
</dbReference>
<evidence type="ECO:0000256" key="3">
    <source>
        <dbReference type="ARBA" id="ARBA00023163"/>
    </source>
</evidence>
<dbReference type="SUPFAM" id="SSF46785">
    <property type="entry name" value="Winged helix' DNA-binding domain"/>
    <property type="match status" value="1"/>
</dbReference>
<dbReference type="InterPro" id="IPR011711">
    <property type="entry name" value="GntR_C"/>
</dbReference>
<accession>A0ABU0YF77</accession>
<dbReference type="SMART" id="SM00345">
    <property type="entry name" value="HTH_GNTR"/>
    <property type="match status" value="1"/>
</dbReference>
<evidence type="ECO:0000313" key="6">
    <source>
        <dbReference type="Proteomes" id="UP001230156"/>
    </source>
</evidence>
<comment type="caution">
    <text evidence="5">The sequence shown here is derived from an EMBL/GenBank/DDBJ whole genome shotgun (WGS) entry which is preliminary data.</text>
</comment>
<evidence type="ECO:0000259" key="4">
    <source>
        <dbReference type="PROSITE" id="PS50949"/>
    </source>
</evidence>
<evidence type="ECO:0000313" key="5">
    <source>
        <dbReference type="EMBL" id="MDQ7246359.1"/>
    </source>
</evidence>
<evidence type="ECO:0000256" key="1">
    <source>
        <dbReference type="ARBA" id="ARBA00023015"/>
    </source>
</evidence>
<dbReference type="InterPro" id="IPR000524">
    <property type="entry name" value="Tscrpt_reg_HTH_GntR"/>
</dbReference>
<dbReference type="PANTHER" id="PTHR43537:SF41">
    <property type="entry name" value="TRANSCRIPTIONAL REGULATORY PROTEIN"/>
    <property type="match status" value="1"/>
</dbReference>
<keyword evidence="1" id="KW-0805">Transcription regulation</keyword>
<dbReference type="CDD" id="cd07377">
    <property type="entry name" value="WHTH_GntR"/>
    <property type="match status" value="1"/>
</dbReference>
<dbReference type="InterPro" id="IPR036390">
    <property type="entry name" value="WH_DNA-bd_sf"/>
</dbReference>
<gene>
    <name evidence="5" type="ORF">Q8A70_01715</name>
</gene>
<dbReference type="Proteomes" id="UP001230156">
    <property type="component" value="Unassembled WGS sequence"/>
</dbReference>
<dbReference type="SUPFAM" id="SSF48008">
    <property type="entry name" value="GntR ligand-binding domain-like"/>
    <property type="match status" value="1"/>
</dbReference>
<dbReference type="SMART" id="SM00895">
    <property type="entry name" value="FCD"/>
    <property type="match status" value="1"/>
</dbReference>
<keyword evidence="2" id="KW-0238">DNA-binding</keyword>
<sequence length="230" mass="25156">MANKPLELGIKRSTVTTAVADMIRQRIISGDYPGGHQIRQEAVASEIGVSRIPVREALMLLEAEGLLVIHTHRGAVVSPLTIADAKDIFDSRLLLEPFMLKQAIEEATPDDIAKVKAALGDYEKGLKSGASPAELSALNWTLHTTMSMPAKRPRTLTLLQSLYSSADRYLRLQIDEKSAQTRAMEDHVALTDAYARRDAVAAARLLKKHIAEAREDVISGLKQKPWIAGG</sequence>
<reference evidence="6" key="1">
    <citation type="submission" date="2023-08" db="EMBL/GenBank/DDBJ databases">
        <title>Rhodospirillaceae gen. nov., a novel taxon isolated from the Yangtze River Yuezi River estuary sludge.</title>
        <authorList>
            <person name="Ruan L."/>
        </authorList>
    </citation>
    <scope>NUCLEOTIDE SEQUENCE [LARGE SCALE GENOMIC DNA]</scope>
    <source>
        <strain evidence="6">R-7</strain>
    </source>
</reference>
<dbReference type="RefSeq" id="WP_379953738.1">
    <property type="nucleotide sequence ID" value="NZ_JAUYVI010000001.1"/>
</dbReference>
<evidence type="ECO:0000256" key="2">
    <source>
        <dbReference type="ARBA" id="ARBA00023125"/>
    </source>
</evidence>
<proteinExistence type="predicted"/>
<dbReference type="InterPro" id="IPR008920">
    <property type="entry name" value="TF_FadR/GntR_C"/>
</dbReference>
<keyword evidence="3" id="KW-0804">Transcription</keyword>
<name>A0ABU0YF77_9PROT</name>
<dbReference type="EMBL" id="JAUYVI010000001">
    <property type="protein sequence ID" value="MDQ7246359.1"/>
    <property type="molecule type" value="Genomic_DNA"/>
</dbReference>
<dbReference type="PANTHER" id="PTHR43537">
    <property type="entry name" value="TRANSCRIPTIONAL REGULATOR, GNTR FAMILY"/>
    <property type="match status" value="1"/>
</dbReference>
<dbReference type="Gene3D" id="1.20.120.530">
    <property type="entry name" value="GntR ligand-binding domain-like"/>
    <property type="match status" value="1"/>
</dbReference>
<feature type="domain" description="HTH gntR-type" evidence="4">
    <location>
        <begin position="13"/>
        <end position="80"/>
    </location>
</feature>
<dbReference type="PRINTS" id="PR00035">
    <property type="entry name" value="HTHGNTR"/>
</dbReference>